<feature type="region of interest" description="Disordered" evidence="6">
    <location>
        <begin position="1"/>
        <end position="50"/>
    </location>
</feature>
<feature type="domain" description="HAT C-terminal dimerisation" evidence="7">
    <location>
        <begin position="753"/>
        <end position="822"/>
    </location>
</feature>
<keyword evidence="2" id="KW-0479">Metal-binding</keyword>
<comment type="caution">
    <text evidence="8">The sequence shown here is derived from an EMBL/GenBank/DDBJ whole genome shotgun (WGS) entry which is preliminary data.</text>
</comment>
<dbReference type="GO" id="GO:0005634">
    <property type="term" value="C:nucleus"/>
    <property type="evidence" value="ECO:0007669"/>
    <property type="project" value="UniProtKB-SubCell"/>
</dbReference>
<evidence type="ECO:0000313" key="8">
    <source>
        <dbReference type="EMBL" id="KAK3932332.1"/>
    </source>
</evidence>
<reference evidence="8" key="2">
    <citation type="journal article" date="2023" name="BMC Genomics">
        <title>Pest status, molecular evolution, and epigenetic factors derived from the genome assembly of Frankliniella fusca, a thysanopteran phytovirus vector.</title>
        <authorList>
            <person name="Catto M.A."/>
            <person name="Labadie P.E."/>
            <person name="Jacobson A.L."/>
            <person name="Kennedy G.G."/>
            <person name="Srinivasan R."/>
            <person name="Hunt B.G."/>
        </authorList>
    </citation>
    <scope>NUCLEOTIDE SEQUENCE</scope>
    <source>
        <strain evidence="8">PL_HMW_Pooled</strain>
    </source>
</reference>
<evidence type="ECO:0000256" key="1">
    <source>
        <dbReference type="ARBA" id="ARBA00004123"/>
    </source>
</evidence>
<dbReference type="SUPFAM" id="SSF140996">
    <property type="entry name" value="Hermes dimerisation domain"/>
    <property type="match status" value="1"/>
</dbReference>
<protein>
    <submittedName>
        <fullName evidence="8">Transposable element Hobo transposase</fullName>
    </submittedName>
</protein>
<dbReference type="InterPro" id="IPR052035">
    <property type="entry name" value="ZnF_BED_domain_contain"/>
</dbReference>
<feature type="region of interest" description="Disordered" evidence="6">
    <location>
        <begin position="695"/>
        <end position="719"/>
    </location>
</feature>
<comment type="subcellular location">
    <subcellularLocation>
        <location evidence="1">Nucleus</location>
    </subcellularLocation>
</comment>
<proteinExistence type="predicted"/>
<dbReference type="EMBL" id="JAHWGI010001435">
    <property type="protein sequence ID" value="KAK3932332.1"/>
    <property type="molecule type" value="Genomic_DNA"/>
</dbReference>
<evidence type="ECO:0000313" key="9">
    <source>
        <dbReference type="Proteomes" id="UP001219518"/>
    </source>
</evidence>
<organism evidence="8 9">
    <name type="scientific">Frankliniella fusca</name>
    <dbReference type="NCBI Taxonomy" id="407009"/>
    <lineage>
        <taxon>Eukaryota</taxon>
        <taxon>Metazoa</taxon>
        <taxon>Ecdysozoa</taxon>
        <taxon>Arthropoda</taxon>
        <taxon>Hexapoda</taxon>
        <taxon>Insecta</taxon>
        <taxon>Pterygota</taxon>
        <taxon>Neoptera</taxon>
        <taxon>Paraneoptera</taxon>
        <taxon>Thysanoptera</taxon>
        <taxon>Terebrantia</taxon>
        <taxon>Thripoidea</taxon>
        <taxon>Thripidae</taxon>
        <taxon>Frankliniella</taxon>
    </lineage>
</organism>
<accession>A0AAE1LWW9</accession>
<feature type="compositionally biased region" description="Basic and acidic residues" evidence="6">
    <location>
        <begin position="35"/>
        <end position="50"/>
    </location>
</feature>
<dbReference type="InterPro" id="IPR008906">
    <property type="entry name" value="HATC_C_dom"/>
</dbReference>
<evidence type="ECO:0000256" key="4">
    <source>
        <dbReference type="ARBA" id="ARBA00022833"/>
    </source>
</evidence>
<evidence type="ECO:0000256" key="5">
    <source>
        <dbReference type="ARBA" id="ARBA00023242"/>
    </source>
</evidence>
<dbReference type="GO" id="GO:0046983">
    <property type="term" value="F:protein dimerization activity"/>
    <property type="evidence" value="ECO:0007669"/>
    <property type="project" value="InterPro"/>
</dbReference>
<dbReference type="Gene3D" id="1.10.10.1070">
    <property type="entry name" value="Zinc finger, BED domain-containing"/>
    <property type="match status" value="1"/>
</dbReference>
<dbReference type="InterPro" id="IPR012337">
    <property type="entry name" value="RNaseH-like_sf"/>
</dbReference>
<gene>
    <name evidence="8" type="ORF">KUF71_012405</name>
</gene>
<evidence type="ECO:0000259" key="7">
    <source>
        <dbReference type="Pfam" id="PF05699"/>
    </source>
</evidence>
<name>A0AAE1LWW9_9NEOP</name>
<dbReference type="PANTHER" id="PTHR46481">
    <property type="entry name" value="ZINC FINGER BED DOMAIN-CONTAINING PROTEIN 4"/>
    <property type="match status" value="1"/>
</dbReference>
<dbReference type="PANTHER" id="PTHR46481:SF10">
    <property type="entry name" value="ZINC FINGER BED DOMAIN-CONTAINING PROTEIN 39"/>
    <property type="match status" value="1"/>
</dbReference>
<keyword evidence="3" id="KW-0863">Zinc-finger</keyword>
<evidence type="ECO:0000256" key="6">
    <source>
        <dbReference type="SAM" id="MobiDB-lite"/>
    </source>
</evidence>
<keyword evidence="4" id="KW-0862">Zinc</keyword>
<dbReference type="Pfam" id="PF05699">
    <property type="entry name" value="Dimer_Tnp_hAT"/>
    <property type="match status" value="1"/>
</dbReference>
<dbReference type="SUPFAM" id="SSF53098">
    <property type="entry name" value="Ribonuclease H-like"/>
    <property type="match status" value="1"/>
</dbReference>
<dbReference type="GO" id="GO:0008270">
    <property type="term" value="F:zinc ion binding"/>
    <property type="evidence" value="ECO:0007669"/>
    <property type="project" value="UniProtKB-KW"/>
</dbReference>
<dbReference type="Proteomes" id="UP001219518">
    <property type="component" value="Unassembled WGS sequence"/>
</dbReference>
<sequence>MSQAQNPGPSHSRRPPPPLAPLQEVVPQPKTGKGSRAEKTKQDNDAKELVRRKLDETREYTLRFIDDGLETQSPAWKNFAQVYDPSSEKDVPFVRCRKDCKVIKMLTRGRGNLAAHVCPRQLGPITRPNQEIKNDFSFRSTLVQLCVQKLIPTRIVDSEEFETVIQNAIEIGAKCGPIKANEIIPSSKTLATHMKELADRGRAVLASTVKEDVEDGLASSTVDGWTENFHKRKILGCTMSVIPENFELTEYTLFAAHCDSEIVDGDMIRSEIETNLERLEFGDGSNIHFVSDDGADIVKALEGKSRTYYMDHALNLCVKKAIQPQLTKTDLYGAEGGALLDAVGTAVDVIKSCRKRTPQIAKLKASLAKGPHAERRTQKVFKSCVPMLESAKKNLTKVKNELAAIGRGDLLQNITEEDVNDVINIVKPIEALAKSNKHISNTFKGSHFLQVHQLTKDSPTDSNLTKALKSHIKNTLLPILYILSVMKKCKEIVTFFKSSGLNDSLEGGNLVQEVETRWMSMLHLLRSFFIWPSSQPLQEDESLALEDEEPQPSRGKVDQINEILTAKGKLALVLKTEDTDLMLQVIDILKPFEGAIKKFEFSKSITIQHVIPQYRKLQKFLAPNTDDSPNAAVFRAALLQQLENKVPGNISMRHKMGMFFWPRFASLPGFSETERTQILDHVRQLCKEQDKCMRQRGKLTEKSGGQEQEPAAKRRRRRRLYSDSDEEYESLLSDEVDLGSKDEVETYMALADKNVRSEDILSWWEERVVMFPILSRVVRMVLATPASSASSERIFSTARQIITPKRSNMLPEILDDHLFLNSFLKQFSIAKLST</sequence>
<evidence type="ECO:0000256" key="2">
    <source>
        <dbReference type="ARBA" id="ARBA00022723"/>
    </source>
</evidence>
<reference evidence="8" key="1">
    <citation type="submission" date="2021-07" db="EMBL/GenBank/DDBJ databases">
        <authorList>
            <person name="Catto M.A."/>
            <person name="Jacobson A."/>
            <person name="Kennedy G."/>
            <person name="Labadie P."/>
            <person name="Hunt B.G."/>
            <person name="Srinivasan R."/>
        </authorList>
    </citation>
    <scope>NUCLEOTIDE SEQUENCE</scope>
    <source>
        <strain evidence="8">PL_HMW_Pooled</strain>
        <tissue evidence="8">Head</tissue>
    </source>
</reference>
<keyword evidence="9" id="KW-1185">Reference proteome</keyword>
<evidence type="ECO:0000256" key="3">
    <source>
        <dbReference type="ARBA" id="ARBA00022771"/>
    </source>
</evidence>
<keyword evidence="5" id="KW-0539">Nucleus</keyword>
<dbReference type="AlphaFoldDB" id="A0AAE1LWW9"/>